<gene>
    <name evidence="2" type="ORF">EGW08_001978</name>
</gene>
<feature type="compositionally biased region" description="Basic and acidic residues" evidence="1">
    <location>
        <begin position="15"/>
        <end position="43"/>
    </location>
</feature>
<evidence type="ECO:0000313" key="3">
    <source>
        <dbReference type="Proteomes" id="UP000271974"/>
    </source>
</evidence>
<dbReference type="AlphaFoldDB" id="A0A433U902"/>
<accession>A0A433U902</accession>
<keyword evidence="3" id="KW-1185">Reference proteome</keyword>
<feature type="compositionally biased region" description="Low complexity" evidence="1">
    <location>
        <begin position="115"/>
        <end position="130"/>
    </location>
</feature>
<evidence type="ECO:0000256" key="1">
    <source>
        <dbReference type="SAM" id="MobiDB-lite"/>
    </source>
</evidence>
<feature type="non-terminal residue" evidence="2">
    <location>
        <position position="1"/>
    </location>
</feature>
<feature type="compositionally biased region" description="Basic and acidic residues" evidence="1">
    <location>
        <begin position="131"/>
        <end position="145"/>
    </location>
</feature>
<protein>
    <submittedName>
        <fullName evidence="2">Uncharacterized protein</fullName>
    </submittedName>
</protein>
<reference evidence="2 3" key="1">
    <citation type="submission" date="2019-01" db="EMBL/GenBank/DDBJ databases">
        <title>A draft genome assembly of the solar-powered sea slug Elysia chlorotica.</title>
        <authorList>
            <person name="Cai H."/>
            <person name="Li Q."/>
            <person name="Fang X."/>
            <person name="Li J."/>
            <person name="Curtis N.E."/>
            <person name="Altenburger A."/>
            <person name="Shibata T."/>
            <person name="Feng M."/>
            <person name="Maeda T."/>
            <person name="Schwartz J.A."/>
            <person name="Shigenobu S."/>
            <person name="Lundholm N."/>
            <person name="Nishiyama T."/>
            <person name="Yang H."/>
            <person name="Hasebe M."/>
            <person name="Li S."/>
            <person name="Pierce S.K."/>
            <person name="Wang J."/>
        </authorList>
    </citation>
    <scope>NUCLEOTIDE SEQUENCE [LARGE SCALE GENOMIC DNA]</scope>
    <source>
        <strain evidence="2">EC2010</strain>
        <tissue evidence="2">Whole organism of an adult</tissue>
    </source>
</reference>
<evidence type="ECO:0000313" key="2">
    <source>
        <dbReference type="EMBL" id="RUS90289.1"/>
    </source>
</evidence>
<feature type="non-terminal residue" evidence="2">
    <location>
        <position position="145"/>
    </location>
</feature>
<dbReference type="Proteomes" id="UP000271974">
    <property type="component" value="Unassembled WGS sequence"/>
</dbReference>
<name>A0A433U902_ELYCH</name>
<comment type="caution">
    <text evidence="2">The sequence shown here is derived from an EMBL/GenBank/DDBJ whole genome shotgun (WGS) entry which is preliminary data.</text>
</comment>
<organism evidence="2 3">
    <name type="scientific">Elysia chlorotica</name>
    <name type="common">Eastern emerald elysia</name>
    <name type="synonym">Sea slug</name>
    <dbReference type="NCBI Taxonomy" id="188477"/>
    <lineage>
        <taxon>Eukaryota</taxon>
        <taxon>Metazoa</taxon>
        <taxon>Spiralia</taxon>
        <taxon>Lophotrochozoa</taxon>
        <taxon>Mollusca</taxon>
        <taxon>Gastropoda</taxon>
        <taxon>Heterobranchia</taxon>
        <taxon>Euthyneura</taxon>
        <taxon>Panpulmonata</taxon>
        <taxon>Sacoglossa</taxon>
        <taxon>Placobranchoidea</taxon>
        <taxon>Plakobranchidae</taxon>
        <taxon>Elysia</taxon>
    </lineage>
</organism>
<proteinExistence type="predicted"/>
<dbReference type="EMBL" id="RQTK01000036">
    <property type="protein sequence ID" value="RUS90289.1"/>
    <property type="molecule type" value="Genomic_DNA"/>
</dbReference>
<feature type="region of interest" description="Disordered" evidence="1">
    <location>
        <begin position="1"/>
        <end position="145"/>
    </location>
</feature>
<sequence length="145" mass="16055">VTSARAQHLRNKNVAKLESRRGEPEKEKAGAKDREKDGEKDTTDGTVKTVKKPKITVPDPDEMARPGSSLRLTRINIPDLEPIVTSRTPRRIENEVYDSPGRHSLKSCSRPTTPALPGQAQEEAQEPVQEPGKDQQAKGKGKQDR</sequence>